<dbReference type="EMBL" id="JAPCWZ010000006">
    <property type="protein sequence ID" value="KAK8859753.1"/>
    <property type="molecule type" value="Genomic_DNA"/>
</dbReference>
<feature type="compositionally biased region" description="Low complexity" evidence="1">
    <location>
        <begin position="79"/>
        <end position="91"/>
    </location>
</feature>
<protein>
    <submittedName>
        <fullName evidence="2">Uncharacterized protein</fullName>
    </submittedName>
</protein>
<evidence type="ECO:0000256" key="1">
    <source>
        <dbReference type="SAM" id="MobiDB-lite"/>
    </source>
</evidence>
<sequence length="182" mass="19605">MSILKTSTPNLNFKKLAEIGPYKNEASARESWRQTKNRLMAAAGVDKNGKNVGEQAETPNSKPAKAPPKPAAKRKRAAPKATAPTTPTAADSNDDYVDDDEDAAVNNPMTSPTPTKKARRGTTAAGSGRKKKNVIQTEETFLEPVFDDDEEQQMQSLKLEDASTYYTSGNQPGAGSMMVDEA</sequence>
<feature type="compositionally biased region" description="Polar residues" evidence="1">
    <location>
        <begin position="164"/>
        <end position="173"/>
    </location>
</feature>
<proteinExistence type="predicted"/>
<organism evidence="2 3">
    <name type="scientific">Apiospora arundinis</name>
    <dbReference type="NCBI Taxonomy" id="335852"/>
    <lineage>
        <taxon>Eukaryota</taxon>
        <taxon>Fungi</taxon>
        <taxon>Dikarya</taxon>
        <taxon>Ascomycota</taxon>
        <taxon>Pezizomycotina</taxon>
        <taxon>Sordariomycetes</taxon>
        <taxon>Xylariomycetidae</taxon>
        <taxon>Amphisphaeriales</taxon>
        <taxon>Apiosporaceae</taxon>
        <taxon>Apiospora</taxon>
    </lineage>
</organism>
<name>A0ABR2IAI4_9PEZI</name>
<evidence type="ECO:0000313" key="2">
    <source>
        <dbReference type="EMBL" id="KAK8859753.1"/>
    </source>
</evidence>
<feature type="compositionally biased region" description="Acidic residues" evidence="1">
    <location>
        <begin position="92"/>
        <end position="103"/>
    </location>
</feature>
<gene>
    <name evidence="2" type="ORF">PGQ11_010487</name>
</gene>
<comment type="caution">
    <text evidence="2">The sequence shown here is derived from an EMBL/GenBank/DDBJ whole genome shotgun (WGS) entry which is preliminary data.</text>
</comment>
<accession>A0ABR2IAI4</accession>
<evidence type="ECO:0000313" key="3">
    <source>
        <dbReference type="Proteomes" id="UP001390339"/>
    </source>
</evidence>
<reference evidence="2 3" key="1">
    <citation type="journal article" date="2024" name="IMA Fungus">
        <title>Apiospora arundinis, a panoply of carbohydrate-active enzymes and secondary metabolites.</title>
        <authorList>
            <person name="Sorensen T."/>
            <person name="Petersen C."/>
            <person name="Muurmann A.T."/>
            <person name="Christiansen J.V."/>
            <person name="Brundto M.L."/>
            <person name="Overgaard C.K."/>
            <person name="Boysen A.T."/>
            <person name="Wollenberg R.D."/>
            <person name="Larsen T.O."/>
            <person name="Sorensen J.L."/>
            <person name="Nielsen K.L."/>
            <person name="Sondergaard T.E."/>
        </authorList>
    </citation>
    <scope>NUCLEOTIDE SEQUENCE [LARGE SCALE GENOMIC DNA]</scope>
    <source>
        <strain evidence="2 3">AAU 773</strain>
    </source>
</reference>
<dbReference type="Proteomes" id="UP001390339">
    <property type="component" value="Unassembled WGS sequence"/>
</dbReference>
<feature type="region of interest" description="Disordered" evidence="1">
    <location>
        <begin position="21"/>
        <end position="136"/>
    </location>
</feature>
<feature type="region of interest" description="Disordered" evidence="1">
    <location>
        <begin position="159"/>
        <end position="182"/>
    </location>
</feature>
<keyword evidence="3" id="KW-1185">Reference proteome</keyword>